<evidence type="ECO:0000313" key="3">
    <source>
        <dbReference type="Proteomes" id="UP001626550"/>
    </source>
</evidence>
<comment type="caution">
    <text evidence="2">The sequence shown here is derived from an EMBL/GenBank/DDBJ whole genome shotgun (WGS) entry which is preliminary data.</text>
</comment>
<dbReference type="InterPro" id="IPR000998">
    <property type="entry name" value="MAM_dom"/>
</dbReference>
<keyword evidence="3" id="KW-1185">Reference proteome</keyword>
<dbReference type="EMBL" id="JBJKFK010000354">
    <property type="protein sequence ID" value="KAL3317621.1"/>
    <property type="molecule type" value="Genomic_DNA"/>
</dbReference>
<organism evidence="2 3">
    <name type="scientific">Cichlidogyrus casuarinus</name>
    <dbReference type="NCBI Taxonomy" id="1844966"/>
    <lineage>
        <taxon>Eukaryota</taxon>
        <taxon>Metazoa</taxon>
        <taxon>Spiralia</taxon>
        <taxon>Lophotrochozoa</taxon>
        <taxon>Platyhelminthes</taxon>
        <taxon>Monogenea</taxon>
        <taxon>Monopisthocotylea</taxon>
        <taxon>Dactylogyridea</taxon>
        <taxon>Ancyrocephalidae</taxon>
        <taxon>Cichlidogyrus</taxon>
    </lineage>
</organism>
<protein>
    <recommendedName>
        <fullName evidence="1">MAM domain-containing protein</fullName>
    </recommendedName>
</protein>
<evidence type="ECO:0000259" key="1">
    <source>
        <dbReference type="PROSITE" id="PS50060"/>
    </source>
</evidence>
<dbReference type="Gene3D" id="2.60.120.200">
    <property type="match status" value="1"/>
</dbReference>
<name>A0ABD2QFT0_9PLAT</name>
<dbReference type="AlphaFoldDB" id="A0ABD2QFT0"/>
<evidence type="ECO:0000313" key="2">
    <source>
        <dbReference type="EMBL" id="KAL3317621.1"/>
    </source>
</evidence>
<gene>
    <name evidence="2" type="ORF">Ciccas_003730</name>
</gene>
<accession>A0ABD2QFT0</accession>
<feature type="domain" description="MAM" evidence="1">
    <location>
        <begin position="94"/>
        <end position="139"/>
    </location>
</feature>
<sequence>MKSPFSDNELVWHSAISPLSSSWQQVSIKLDQGVEDYKISLKFSINTQLVPLTVPLFAFSSRDCRTIYDKESNLPSTLCSNQPLWNSDKAASKWTRVDLNLPAKSKDFKLILEGSIPAGYPDAKICVDNITTYTEPCSG</sequence>
<reference evidence="2 3" key="1">
    <citation type="submission" date="2024-11" db="EMBL/GenBank/DDBJ databases">
        <title>Adaptive evolution of stress response genes in parasites aligns with host niche diversity.</title>
        <authorList>
            <person name="Hahn C."/>
            <person name="Resl P."/>
        </authorList>
    </citation>
    <scope>NUCLEOTIDE SEQUENCE [LARGE SCALE GENOMIC DNA]</scope>
    <source>
        <strain evidence="2">EGGRZ-B1_66</strain>
        <tissue evidence="2">Body</tissue>
    </source>
</reference>
<dbReference type="PROSITE" id="PS50060">
    <property type="entry name" value="MAM_2"/>
    <property type="match status" value="1"/>
</dbReference>
<proteinExistence type="predicted"/>
<dbReference type="Proteomes" id="UP001626550">
    <property type="component" value="Unassembled WGS sequence"/>
</dbReference>